<comment type="caution">
    <text evidence="5">The sequence shown here is derived from an EMBL/GenBank/DDBJ whole genome shotgun (WGS) entry which is preliminary data.</text>
</comment>
<dbReference type="Proteomes" id="UP000622890">
    <property type="component" value="Unassembled WGS sequence"/>
</dbReference>
<gene>
    <name evidence="5" type="ORF">JJB74_03710</name>
</gene>
<evidence type="ECO:0000256" key="1">
    <source>
        <dbReference type="ARBA" id="ARBA00022737"/>
    </source>
</evidence>
<dbReference type="EMBL" id="JAEPBG010000001">
    <property type="protein sequence ID" value="MBK4733712.1"/>
    <property type="molecule type" value="Genomic_DNA"/>
</dbReference>
<evidence type="ECO:0000313" key="5">
    <source>
        <dbReference type="EMBL" id="MBK4733712.1"/>
    </source>
</evidence>
<keyword evidence="2 3" id="KW-0040">ANK repeat</keyword>
<organism evidence="5 6">
    <name type="scientific">Noviherbaspirillum pedocola</name>
    <dbReference type="NCBI Taxonomy" id="2801341"/>
    <lineage>
        <taxon>Bacteria</taxon>
        <taxon>Pseudomonadati</taxon>
        <taxon>Pseudomonadota</taxon>
        <taxon>Betaproteobacteria</taxon>
        <taxon>Burkholderiales</taxon>
        <taxon>Oxalobacteraceae</taxon>
        <taxon>Noviherbaspirillum</taxon>
    </lineage>
</organism>
<feature type="repeat" description="ANK" evidence="3">
    <location>
        <begin position="266"/>
        <end position="298"/>
    </location>
</feature>
<dbReference type="Pfam" id="PF12796">
    <property type="entry name" value="Ank_2"/>
    <property type="match status" value="2"/>
</dbReference>
<evidence type="ECO:0000256" key="3">
    <source>
        <dbReference type="PROSITE-ProRule" id="PRU00023"/>
    </source>
</evidence>
<feature type="compositionally biased region" description="Low complexity" evidence="4">
    <location>
        <begin position="1"/>
        <end position="17"/>
    </location>
</feature>
<dbReference type="PROSITE" id="PS50088">
    <property type="entry name" value="ANK_REPEAT"/>
    <property type="match status" value="4"/>
</dbReference>
<dbReference type="AlphaFoldDB" id="A0A934SVU0"/>
<dbReference type="PANTHER" id="PTHR24123">
    <property type="entry name" value="ANKYRIN REPEAT-CONTAINING"/>
    <property type="match status" value="1"/>
</dbReference>
<name>A0A934SVU0_9BURK</name>
<proteinExistence type="predicted"/>
<dbReference type="Pfam" id="PF00023">
    <property type="entry name" value="Ank"/>
    <property type="match status" value="1"/>
</dbReference>
<evidence type="ECO:0000256" key="4">
    <source>
        <dbReference type="SAM" id="MobiDB-lite"/>
    </source>
</evidence>
<dbReference type="RefSeq" id="WP_200590441.1">
    <property type="nucleotide sequence ID" value="NZ_JAEPBG010000001.1"/>
</dbReference>
<dbReference type="InterPro" id="IPR051165">
    <property type="entry name" value="Multifunctional_ANK_Repeat"/>
</dbReference>
<evidence type="ECO:0000256" key="2">
    <source>
        <dbReference type="ARBA" id="ARBA00023043"/>
    </source>
</evidence>
<evidence type="ECO:0000313" key="6">
    <source>
        <dbReference type="Proteomes" id="UP000622890"/>
    </source>
</evidence>
<keyword evidence="6" id="KW-1185">Reference proteome</keyword>
<feature type="repeat" description="ANK" evidence="3">
    <location>
        <begin position="301"/>
        <end position="333"/>
    </location>
</feature>
<dbReference type="InterPro" id="IPR002110">
    <property type="entry name" value="Ankyrin_rpt"/>
</dbReference>
<dbReference type="Gene3D" id="1.25.40.20">
    <property type="entry name" value="Ankyrin repeat-containing domain"/>
    <property type="match status" value="3"/>
</dbReference>
<dbReference type="InterPro" id="IPR036770">
    <property type="entry name" value="Ankyrin_rpt-contain_sf"/>
</dbReference>
<dbReference type="PANTHER" id="PTHR24123:SF33">
    <property type="entry name" value="PROTEIN HOS4"/>
    <property type="match status" value="1"/>
</dbReference>
<dbReference type="PROSITE" id="PS50297">
    <property type="entry name" value="ANK_REP_REGION"/>
    <property type="match status" value="4"/>
</dbReference>
<feature type="compositionally biased region" description="Polar residues" evidence="4">
    <location>
        <begin position="18"/>
        <end position="32"/>
    </location>
</feature>
<keyword evidence="1" id="KW-0677">Repeat</keyword>
<accession>A0A934SVU0</accession>
<feature type="region of interest" description="Disordered" evidence="4">
    <location>
        <begin position="1"/>
        <end position="32"/>
    </location>
</feature>
<dbReference type="SUPFAM" id="SSF48403">
    <property type="entry name" value="Ankyrin repeat"/>
    <property type="match status" value="2"/>
</dbReference>
<protein>
    <submittedName>
        <fullName evidence="5">Ankyrin repeat domain-containing protein</fullName>
    </submittedName>
</protein>
<dbReference type="SMART" id="SM00248">
    <property type="entry name" value="ANK"/>
    <property type="match status" value="9"/>
</dbReference>
<sequence>MDRSSSSAFSSSAFSTSNAPTVTSGAQPLHNTTAPNGYAELLARFPDRLRGAIEATFPEVDELAAFHQDFVDKGMPFDHEGVVAFVLNKAREQKLVAQRRILFLPLRQQGEAEKKGGENKKPIVNSSGPLHEAILTWDGALVRELLRQSASPGDVLQPEQRQREADAMAAVAAKHDSDRREASKTFEYSFGNEDALDAKLKEHIVDALQEARDQAEGVRATVFAAHAGENALTLAISYEAPMEVIALLVEHCARHTPALLNGADGNGNLPLTLAAASGNVEVVKLLLRSGAQIDIDRCNGKGHSALMEAARIGNAGIIRLLLECGARADLPNAQGRTARELAAIREHTDAFNALAEWEISLSGKTQDTSMGAKLAADLRHAAKRGNITVLENIHARLTQCVDAAGLRKAAQRALWSALNVNDNAAVVTWLLRHGASAEQVNKSGMPPQVGACDRGNLEALMAFALSGKPQQLGRAWRQSLLRLAAKFGSLDLVLYALDGGAYVDGASPDTKMTALTAAVQQDNRDIIKILLQRGARICFGDDGDDRFGFDGNSSPLEAATKAEEKAQDLVMFLLDHHPAPYAEKGAAKMLLRIALSMDMPELLERLIRDGQVDYDDHDDREKSLLMSVSEFCSGQFVRVLLSPPAPVQRLLNAENGNANAVLKSLVKRRAFHGKEVFNAILEACDISPHDDPDELLDRLCLAVQIGSKPSCELILKKGKLRLQPDALRDRNPLMLAVRLNKIKLIPLLLEHGAHACAMVRKTPESNSYKSALHVAWKCKREPWERETWKALPILMKHDPHLPAELGAILPSLGALIEKSIMEVDLVPEIPGEVLACLLQHTKDMPVPKPALQALLFSAARSGDKAVITELLQRGADPQHEHPCGADALALLLDSDSFSFECAGMLLADTASSSGGASEKEGATVFGVPGYSLAQENRLLEALTSQLIDDDRKIDIMCALIFASPDHAVETLSMAESRARKYFECLMPIATSIDDDEPEEVLAEVIEAATKMAQESGNQQKVKLISKYKRSWDV</sequence>
<feature type="repeat" description="ANK" evidence="3">
    <location>
        <begin position="728"/>
        <end position="760"/>
    </location>
</feature>
<feature type="repeat" description="ANK" evidence="3">
    <location>
        <begin position="510"/>
        <end position="542"/>
    </location>
</feature>
<reference evidence="5" key="1">
    <citation type="submission" date="2021-01" db="EMBL/GenBank/DDBJ databases">
        <title>Genome sequence of strain Noviherbaspirillum sp. DKR-6.</title>
        <authorList>
            <person name="Chaudhary D.K."/>
        </authorList>
    </citation>
    <scope>NUCLEOTIDE SEQUENCE</scope>
    <source>
        <strain evidence="5">DKR-6</strain>
    </source>
</reference>